<protein>
    <submittedName>
        <fullName evidence="6">Teichuronic acid biosynthesis glycosyltransferase TuaC</fullName>
        <ecNumber evidence="6">2.4.-.-</ecNumber>
    </submittedName>
</protein>
<evidence type="ECO:0000256" key="3">
    <source>
        <dbReference type="SAM" id="MobiDB-lite"/>
    </source>
</evidence>
<dbReference type="Gene3D" id="3.40.50.2000">
    <property type="entry name" value="Glycogen Phosphorylase B"/>
    <property type="match status" value="2"/>
</dbReference>
<dbReference type="EMBL" id="CP036267">
    <property type="protein sequence ID" value="QDT32979.1"/>
    <property type="molecule type" value="Genomic_DNA"/>
</dbReference>
<evidence type="ECO:0000256" key="2">
    <source>
        <dbReference type="ARBA" id="ARBA00022679"/>
    </source>
</evidence>
<dbReference type="EC" id="2.4.-.-" evidence="6"/>
<dbReference type="InterPro" id="IPR028098">
    <property type="entry name" value="Glyco_trans_4-like_N"/>
</dbReference>
<proteinExistence type="predicted"/>
<reference evidence="6 7" key="1">
    <citation type="submission" date="2019-02" db="EMBL/GenBank/DDBJ databases">
        <title>Deep-cultivation of Planctomycetes and their phenomic and genomic characterization uncovers novel biology.</title>
        <authorList>
            <person name="Wiegand S."/>
            <person name="Jogler M."/>
            <person name="Boedeker C."/>
            <person name="Pinto D."/>
            <person name="Vollmers J."/>
            <person name="Rivas-Marin E."/>
            <person name="Kohn T."/>
            <person name="Peeters S.H."/>
            <person name="Heuer A."/>
            <person name="Rast P."/>
            <person name="Oberbeckmann S."/>
            <person name="Bunk B."/>
            <person name="Jeske O."/>
            <person name="Meyerdierks A."/>
            <person name="Storesund J.E."/>
            <person name="Kallscheuer N."/>
            <person name="Luecker S."/>
            <person name="Lage O.M."/>
            <person name="Pohl T."/>
            <person name="Merkel B.J."/>
            <person name="Hornburger P."/>
            <person name="Mueller R.-W."/>
            <person name="Bruemmer F."/>
            <person name="Labrenz M."/>
            <person name="Spormann A.M."/>
            <person name="Op den Camp H."/>
            <person name="Overmann J."/>
            <person name="Amann R."/>
            <person name="Jetten M.S.M."/>
            <person name="Mascher T."/>
            <person name="Medema M.H."/>
            <person name="Devos D.P."/>
            <person name="Kaster A.-K."/>
            <person name="Ovreas L."/>
            <person name="Rohde M."/>
            <person name="Galperin M.Y."/>
            <person name="Jogler C."/>
        </authorList>
    </citation>
    <scope>NUCLEOTIDE SEQUENCE [LARGE SCALE GENOMIC DNA]</scope>
    <source>
        <strain evidence="6 7">Mal48</strain>
    </source>
</reference>
<name>A0A517QMV1_9PLAN</name>
<sequence length="376" mass="41854">MRVIAPRAFTEAIPFRLKRNRYQLPNELQSSNLAASYPTFWYTPKAMQEKSGDQMWWSVKSDVQKAVNEFQPEAVLSYWAHPEGEVGVRAAQLANVPSAVIVGGSDVLILPNLPKRGPRVRDVLLQSDTVITVSDGLRNSVIELGANPDRVQTIYQGIDPQVFHQHVSRSDAQQQLKLNSELKHLVWVGRMVPVKALDVLIDAASDLFNQKLPFELHLIGDGPERGRLEMRVEQCGLSDSVRFEGTIGHDQIADWYRAADLTVMSSDSEGLPNVLRESLACGTPFVSTDVGSISEIADSRYSQLVPKQNSELLAKAIVDVLDESFAINARQYQARSWDETALETASLFERLRSEKSSSRTEASKQNQPTEIPIASQ</sequence>
<dbReference type="Proteomes" id="UP000315724">
    <property type="component" value="Chromosome"/>
</dbReference>
<keyword evidence="1 6" id="KW-0328">Glycosyltransferase</keyword>
<evidence type="ECO:0000313" key="6">
    <source>
        <dbReference type="EMBL" id="QDT32979.1"/>
    </source>
</evidence>
<dbReference type="InterPro" id="IPR001296">
    <property type="entry name" value="Glyco_trans_1"/>
</dbReference>
<dbReference type="PANTHER" id="PTHR12526:SF510">
    <property type="entry name" value="D-INOSITOL 3-PHOSPHATE GLYCOSYLTRANSFERASE"/>
    <property type="match status" value="1"/>
</dbReference>
<feature type="region of interest" description="Disordered" evidence="3">
    <location>
        <begin position="351"/>
        <end position="376"/>
    </location>
</feature>
<accession>A0A517QMV1</accession>
<keyword evidence="2 6" id="KW-0808">Transferase</keyword>
<dbReference type="AlphaFoldDB" id="A0A517QMV1"/>
<evidence type="ECO:0000256" key="1">
    <source>
        <dbReference type="ARBA" id="ARBA00022676"/>
    </source>
</evidence>
<feature type="compositionally biased region" description="Polar residues" evidence="3">
    <location>
        <begin position="363"/>
        <end position="376"/>
    </location>
</feature>
<dbReference type="Pfam" id="PF13439">
    <property type="entry name" value="Glyco_transf_4"/>
    <property type="match status" value="1"/>
</dbReference>
<feature type="domain" description="Glycosyltransferase subfamily 4-like N-terminal" evidence="5">
    <location>
        <begin position="59"/>
        <end position="161"/>
    </location>
</feature>
<evidence type="ECO:0000259" key="4">
    <source>
        <dbReference type="Pfam" id="PF00534"/>
    </source>
</evidence>
<evidence type="ECO:0000259" key="5">
    <source>
        <dbReference type="Pfam" id="PF13439"/>
    </source>
</evidence>
<keyword evidence="7" id="KW-1185">Reference proteome</keyword>
<dbReference type="PANTHER" id="PTHR12526">
    <property type="entry name" value="GLYCOSYLTRANSFERASE"/>
    <property type="match status" value="1"/>
</dbReference>
<feature type="compositionally biased region" description="Basic and acidic residues" evidence="3">
    <location>
        <begin position="351"/>
        <end position="362"/>
    </location>
</feature>
<dbReference type="KEGG" id="tpol:Mal48_22300"/>
<feature type="domain" description="Glycosyl transferase family 1" evidence="4">
    <location>
        <begin position="170"/>
        <end position="324"/>
    </location>
</feature>
<gene>
    <name evidence="6" type="primary">tuaC</name>
    <name evidence="6" type="ORF">Mal48_22300</name>
</gene>
<dbReference type="Pfam" id="PF00534">
    <property type="entry name" value="Glycos_transf_1"/>
    <property type="match status" value="1"/>
</dbReference>
<dbReference type="GO" id="GO:0016757">
    <property type="term" value="F:glycosyltransferase activity"/>
    <property type="evidence" value="ECO:0007669"/>
    <property type="project" value="UniProtKB-KW"/>
</dbReference>
<dbReference type="SUPFAM" id="SSF53756">
    <property type="entry name" value="UDP-Glycosyltransferase/glycogen phosphorylase"/>
    <property type="match status" value="1"/>
</dbReference>
<evidence type="ECO:0000313" key="7">
    <source>
        <dbReference type="Proteomes" id="UP000315724"/>
    </source>
</evidence>
<organism evidence="6 7">
    <name type="scientific">Thalassoglobus polymorphus</name>
    <dbReference type="NCBI Taxonomy" id="2527994"/>
    <lineage>
        <taxon>Bacteria</taxon>
        <taxon>Pseudomonadati</taxon>
        <taxon>Planctomycetota</taxon>
        <taxon>Planctomycetia</taxon>
        <taxon>Planctomycetales</taxon>
        <taxon>Planctomycetaceae</taxon>
        <taxon>Thalassoglobus</taxon>
    </lineage>
</organism>